<dbReference type="CDD" id="cd06669">
    <property type="entry name" value="PDZ5_MUPP1-like"/>
    <property type="match status" value="1"/>
</dbReference>
<feature type="compositionally biased region" description="Pro residues" evidence="5">
    <location>
        <begin position="565"/>
        <end position="574"/>
    </location>
</feature>
<feature type="compositionally biased region" description="Low complexity" evidence="5">
    <location>
        <begin position="859"/>
        <end position="881"/>
    </location>
</feature>
<dbReference type="EMBL" id="OB660410">
    <property type="protein sequence ID" value="CAD7224627.1"/>
    <property type="molecule type" value="Genomic_DNA"/>
</dbReference>
<dbReference type="AlphaFoldDB" id="A0A7R8W4A6"/>
<accession>A0A7R8W4A6</accession>
<dbReference type="Gene3D" id="2.30.42.10">
    <property type="match status" value="5"/>
</dbReference>
<name>A0A7R8W4A6_9CRUS</name>
<evidence type="ECO:0000256" key="1">
    <source>
        <dbReference type="ARBA" id="ARBA00004370"/>
    </source>
</evidence>
<dbReference type="PANTHER" id="PTHR19964">
    <property type="entry name" value="MULTIPLE PDZ DOMAIN PROTEIN"/>
    <property type="match status" value="1"/>
</dbReference>
<keyword evidence="2" id="KW-0597">Phosphoprotein</keyword>
<gene>
    <name evidence="6" type="ORF">CTOB1V02_LOCUS2584</name>
</gene>
<feature type="region of interest" description="Disordered" evidence="5">
    <location>
        <begin position="561"/>
        <end position="679"/>
    </location>
</feature>
<evidence type="ECO:0000256" key="5">
    <source>
        <dbReference type="SAM" id="MobiDB-lite"/>
    </source>
</evidence>
<organism evidence="6">
    <name type="scientific">Cyprideis torosa</name>
    <dbReference type="NCBI Taxonomy" id="163714"/>
    <lineage>
        <taxon>Eukaryota</taxon>
        <taxon>Metazoa</taxon>
        <taxon>Ecdysozoa</taxon>
        <taxon>Arthropoda</taxon>
        <taxon>Crustacea</taxon>
        <taxon>Oligostraca</taxon>
        <taxon>Ostracoda</taxon>
        <taxon>Podocopa</taxon>
        <taxon>Podocopida</taxon>
        <taxon>Cytherocopina</taxon>
        <taxon>Cytheroidea</taxon>
        <taxon>Cytherideidae</taxon>
        <taxon>Cyprideis</taxon>
    </lineage>
</organism>
<evidence type="ECO:0000256" key="2">
    <source>
        <dbReference type="ARBA" id="ARBA00022553"/>
    </source>
</evidence>
<feature type="compositionally biased region" description="Pro residues" evidence="5">
    <location>
        <begin position="608"/>
        <end position="643"/>
    </location>
</feature>
<comment type="subcellular location">
    <subcellularLocation>
        <location evidence="1">Membrane</location>
    </subcellularLocation>
</comment>
<feature type="region of interest" description="Disordered" evidence="5">
    <location>
        <begin position="227"/>
        <end position="262"/>
    </location>
</feature>
<dbReference type="PANTHER" id="PTHR19964:SF92">
    <property type="entry name" value="PATJ HOMOLOG"/>
    <property type="match status" value="1"/>
</dbReference>
<feature type="region of interest" description="Disordered" evidence="5">
    <location>
        <begin position="839"/>
        <end position="883"/>
    </location>
</feature>
<dbReference type="CDD" id="cd06791">
    <property type="entry name" value="PDZ3_MUPP1-like"/>
    <property type="match status" value="1"/>
</dbReference>
<dbReference type="Pfam" id="PF00595">
    <property type="entry name" value="PDZ"/>
    <property type="match status" value="4"/>
</dbReference>
<feature type="compositionally biased region" description="Acidic residues" evidence="5">
    <location>
        <begin position="407"/>
        <end position="416"/>
    </location>
</feature>
<dbReference type="InterPro" id="IPR036034">
    <property type="entry name" value="PDZ_sf"/>
</dbReference>
<proteinExistence type="predicted"/>
<evidence type="ECO:0000313" key="6">
    <source>
        <dbReference type="EMBL" id="CAD7224627.1"/>
    </source>
</evidence>
<protein>
    <submittedName>
        <fullName evidence="6">Uncharacterized protein</fullName>
    </submittedName>
</protein>
<sequence>MRLAEEVATAVRLLQEIRLPEGSNDDLELLLSALQSPFLNEIIGVQDSLRDVEDTFAKHPSLVSDDFQVQGKRLRLLNPPLPSPANELPVEGGGAVGGHHFHGGRHVGVQPDVEPSALSEWQARAGRGRQVFVLTLKKPPGATLGFTLVGLKSHVHGELGIYVQEIQPGGLAAADGQLREGDQVIGINGKALDQDITHEAAIELLQAAYGSVQLVVAREFQSVLPPPPVPSVSRQSAAPQTGAGPTVFSPSPTEGEESSYADDSVCCLEEVLLGSRSAEVEEIELTNDENSGLGFGIVEKQRSGKKGVFIKTIVPYGIAARDGRLQSGDLLLMIGEEVLRGMNSEEVAAVLWKAGHRVRLVVARAADPRQPSTRGLPQIDVEQLADPEQALSLSHQIRSMVKPEEVSSSDEEEEGSEDRRSNSETVQRVTAELPEVETFEVVLIKDSLGLGITIAGYVCEEQGLRGVFVKNISRDSAADRSKMIRINDQIIEVDGVSLSGFNNHQAVELLRSTGKAVQLKLARYLRGPRLELLQEALSSQQLESGSASKNQAPQYQNVYAQKVGLPPPPPPLPPTVVEGVTQDETSTDDLGIPPPPTEAADGGSPPLITTPPPSDLPPLIPATSSPPPFSSPYHQPPQTPSPPMALGGPYSPIHPQPTTMGLPPPPTLPQEQSPPSAVIPTTYVPQEKPSEIVQRWSAQFSSSRVRIVMAQILRLESDSTLGINLQEGGWDMDVMTDSDTTDGEGSKSAQNTFPRHFVTYITQDGPVGRDGTVQVGDELLEVDGVVLQGKEPSEVLAIMRCLPRRDTLNMVVARAQQDLMLEEEDGGYDIMNVASTIGRPRSADEGYEPHQRPSSAGALIKSKSEGSLSSSLHDSPSLSKSRSLEPLDAPALWCTETEVIELIKGDGGLGFSILDYQDPVNPTETMIVVRSLVQGGVAHLDGRLVPGDRIIAVNEICLKNSTLDAAVGVLKGAPRGIVQIEVAKPLGKDDIDGAMSLQSD</sequence>
<evidence type="ECO:0000256" key="3">
    <source>
        <dbReference type="ARBA" id="ARBA00022737"/>
    </source>
</evidence>
<dbReference type="GO" id="GO:0016020">
    <property type="term" value="C:membrane"/>
    <property type="evidence" value="ECO:0007669"/>
    <property type="project" value="UniProtKB-SubCell"/>
</dbReference>
<dbReference type="OrthoDB" id="6022242at2759"/>
<dbReference type="PROSITE" id="PS50106">
    <property type="entry name" value="PDZ"/>
    <property type="match status" value="5"/>
</dbReference>
<evidence type="ECO:0000256" key="4">
    <source>
        <dbReference type="ARBA" id="ARBA00023136"/>
    </source>
</evidence>
<keyword evidence="3" id="KW-0677">Repeat</keyword>
<dbReference type="SUPFAM" id="SSF50156">
    <property type="entry name" value="PDZ domain-like"/>
    <property type="match status" value="5"/>
</dbReference>
<feature type="region of interest" description="Disordered" evidence="5">
    <location>
        <begin position="399"/>
        <end position="428"/>
    </location>
</feature>
<feature type="compositionally biased region" description="Basic and acidic residues" evidence="5">
    <location>
        <begin position="841"/>
        <end position="851"/>
    </location>
</feature>
<dbReference type="InterPro" id="IPR051342">
    <property type="entry name" value="PDZ_scaffold"/>
</dbReference>
<reference evidence="6" key="1">
    <citation type="submission" date="2020-11" db="EMBL/GenBank/DDBJ databases">
        <authorList>
            <person name="Tran Van P."/>
        </authorList>
    </citation>
    <scope>NUCLEOTIDE SEQUENCE</scope>
</reference>
<keyword evidence="4" id="KW-0472">Membrane</keyword>
<dbReference type="InterPro" id="IPR001478">
    <property type="entry name" value="PDZ"/>
</dbReference>
<dbReference type="FunFam" id="2.30.42.10:FF:000070">
    <property type="entry name" value="Multiple PDZ domain protein"/>
    <property type="match status" value="1"/>
</dbReference>
<dbReference type="SMART" id="SM00228">
    <property type="entry name" value="PDZ"/>
    <property type="match status" value="5"/>
</dbReference>